<proteinExistence type="predicted"/>
<keyword evidence="3" id="KW-1185">Reference proteome</keyword>
<gene>
    <name evidence="2" type="ORF">FHR97_000377</name>
</gene>
<keyword evidence="1" id="KW-0812">Transmembrane</keyword>
<name>A0A7W5EQG4_9GAMM</name>
<keyword evidence="1" id="KW-0472">Membrane</keyword>
<evidence type="ECO:0000313" key="2">
    <source>
        <dbReference type="EMBL" id="MBB3229562.1"/>
    </source>
</evidence>
<dbReference type="EMBL" id="JACHXR010000001">
    <property type="protein sequence ID" value="MBB3229562.1"/>
    <property type="molecule type" value="Genomic_DNA"/>
</dbReference>
<keyword evidence="1" id="KW-1133">Transmembrane helix</keyword>
<organism evidence="2 3">
    <name type="scientific">Halomonas stenophila</name>
    <dbReference type="NCBI Taxonomy" id="795312"/>
    <lineage>
        <taxon>Bacteria</taxon>
        <taxon>Pseudomonadati</taxon>
        <taxon>Pseudomonadota</taxon>
        <taxon>Gammaproteobacteria</taxon>
        <taxon>Oceanospirillales</taxon>
        <taxon>Halomonadaceae</taxon>
        <taxon>Halomonas</taxon>
    </lineage>
</organism>
<evidence type="ECO:0000256" key="1">
    <source>
        <dbReference type="SAM" id="Phobius"/>
    </source>
</evidence>
<sequence>MSEDSRFTIDTRHHIRQHVFILVKSIWVWLFLQIKFFLLDARLIMFKRVCVYHAALKTSSLGEKRVKRNQHLKMGHLVDEGALHVLLMHKFASLKEKAAWSYFSRKQLCQLVEDKNVIVFFLSVDEGLRRERLERRNEIESERLRVENNLRSLAFGPLGIEFIRSVTCDGDGRLKVVVVDNNAEGGIESNVEGIREAFLAHRAYPEHLSQ</sequence>
<dbReference type="AlphaFoldDB" id="A0A7W5EQG4"/>
<comment type="caution">
    <text evidence="2">The sequence shown here is derived from an EMBL/GenBank/DDBJ whole genome shotgun (WGS) entry which is preliminary data.</text>
</comment>
<dbReference type="Proteomes" id="UP000518892">
    <property type="component" value="Unassembled WGS sequence"/>
</dbReference>
<accession>A0A7W5EQG4</accession>
<reference evidence="2 3" key="1">
    <citation type="submission" date="2020-08" db="EMBL/GenBank/DDBJ databases">
        <title>Genomic Encyclopedia of Type Strains, Phase III (KMG-III): the genomes of soil and plant-associated and newly described type strains.</title>
        <authorList>
            <person name="Whitman W."/>
        </authorList>
    </citation>
    <scope>NUCLEOTIDE SEQUENCE [LARGE SCALE GENOMIC DNA]</scope>
    <source>
        <strain evidence="2 3">CECT 7744</strain>
    </source>
</reference>
<protein>
    <submittedName>
        <fullName evidence="2">Uncharacterized protein</fullName>
    </submittedName>
</protein>
<evidence type="ECO:0000313" key="3">
    <source>
        <dbReference type="Proteomes" id="UP000518892"/>
    </source>
</evidence>
<feature type="transmembrane region" description="Helical" evidence="1">
    <location>
        <begin position="20"/>
        <end position="38"/>
    </location>
</feature>